<comment type="similarity">
    <text evidence="6">Belongs to the peptidase M48 family.</text>
</comment>
<evidence type="ECO:0000256" key="1">
    <source>
        <dbReference type="ARBA" id="ARBA00022670"/>
    </source>
</evidence>
<sequence>MNFIHLHIHTVARHIGLQRRCHLRHSRRRHSGLAERSHRSRRDDGGGDNNGGDLPPPHVLLGFGVSVAGATAASVYAYRSCLDNVPYTNRSRLLATSPQWEANVGHEQYSELLEMHRGRILPDGHRAAVTVRRVGSRIAAAAERCSREWTANGSNVRGGASTATPTYTYTVIRSEDANAFVLPGNHVFVLTGLFRYVRDEDELASVLGHEMAHNLARHAGERASETILLAMLRRLALVVDPSGTLLALLIPAGALLCTLPHSREHEMEADRIGMILAGEACYDPRAAGRVFSRMRDDDGGGGVGGSRNSPPPEWISTHPGYDARLSQFDRWMPEALERFNLDGGSKCRSIREEMKRARRLAAEIHDGQGRRT</sequence>
<evidence type="ECO:0000256" key="2">
    <source>
        <dbReference type="ARBA" id="ARBA00022723"/>
    </source>
</evidence>
<dbReference type="CDD" id="cd07331">
    <property type="entry name" value="M48C_Oma1_like"/>
    <property type="match status" value="1"/>
</dbReference>
<evidence type="ECO:0000256" key="4">
    <source>
        <dbReference type="ARBA" id="ARBA00022833"/>
    </source>
</evidence>
<feature type="domain" description="Peptidase M48" evidence="8">
    <location>
        <begin position="164"/>
        <end position="331"/>
    </location>
</feature>
<evidence type="ECO:0000256" key="3">
    <source>
        <dbReference type="ARBA" id="ARBA00022801"/>
    </source>
</evidence>
<dbReference type="GO" id="GO:0008237">
    <property type="term" value="F:metallopeptidase activity"/>
    <property type="evidence" value="ECO:0007669"/>
    <property type="project" value="UniProtKB-KW"/>
</dbReference>
<dbReference type="AlphaFoldDB" id="A0ABD3NDY3"/>
<dbReference type="Gene3D" id="3.30.2010.10">
    <property type="entry name" value="Metalloproteases ('zincins'), catalytic domain"/>
    <property type="match status" value="1"/>
</dbReference>
<feature type="compositionally biased region" description="Basic and acidic residues" evidence="7">
    <location>
        <begin position="32"/>
        <end position="45"/>
    </location>
</feature>
<comment type="cofactor">
    <cofactor evidence="6">
        <name>Zn(2+)</name>
        <dbReference type="ChEBI" id="CHEBI:29105"/>
    </cofactor>
    <text evidence="6">Binds 1 zinc ion per subunit.</text>
</comment>
<evidence type="ECO:0000256" key="7">
    <source>
        <dbReference type="SAM" id="MobiDB-lite"/>
    </source>
</evidence>
<gene>
    <name evidence="9" type="ORF">ACHAW5_005951</name>
</gene>
<protein>
    <recommendedName>
        <fullName evidence="8">Peptidase M48 domain-containing protein</fullName>
    </recommendedName>
</protein>
<evidence type="ECO:0000313" key="10">
    <source>
        <dbReference type="Proteomes" id="UP001530315"/>
    </source>
</evidence>
<organism evidence="9 10">
    <name type="scientific">Stephanodiscus triporus</name>
    <dbReference type="NCBI Taxonomy" id="2934178"/>
    <lineage>
        <taxon>Eukaryota</taxon>
        <taxon>Sar</taxon>
        <taxon>Stramenopiles</taxon>
        <taxon>Ochrophyta</taxon>
        <taxon>Bacillariophyta</taxon>
        <taxon>Coscinodiscophyceae</taxon>
        <taxon>Thalassiosirophycidae</taxon>
        <taxon>Stephanodiscales</taxon>
        <taxon>Stephanodiscaceae</taxon>
        <taxon>Stephanodiscus</taxon>
    </lineage>
</organism>
<keyword evidence="3 6" id="KW-0378">Hydrolase</keyword>
<name>A0ABD3NDY3_9STRA</name>
<evidence type="ECO:0000256" key="5">
    <source>
        <dbReference type="ARBA" id="ARBA00023049"/>
    </source>
</evidence>
<keyword evidence="1 6" id="KW-0645">Protease</keyword>
<keyword evidence="2" id="KW-0479">Metal-binding</keyword>
<reference evidence="9 10" key="1">
    <citation type="submission" date="2024-10" db="EMBL/GenBank/DDBJ databases">
        <title>Updated reference genomes for cyclostephanoid diatoms.</title>
        <authorList>
            <person name="Roberts W.R."/>
            <person name="Alverson A.J."/>
        </authorList>
    </citation>
    <scope>NUCLEOTIDE SEQUENCE [LARGE SCALE GENOMIC DNA]</scope>
    <source>
        <strain evidence="9 10">AJA276-08</strain>
    </source>
</reference>
<evidence type="ECO:0000259" key="8">
    <source>
        <dbReference type="Pfam" id="PF01435"/>
    </source>
</evidence>
<dbReference type="InterPro" id="IPR001915">
    <property type="entry name" value="Peptidase_M48"/>
</dbReference>
<accession>A0ABD3NDY3</accession>
<dbReference type="GO" id="GO:0006508">
    <property type="term" value="P:proteolysis"/>
    <property type="evidence" value="ECO:0007669"/>
    <property type="project" value="UniProtKB-KW"/>
</dbReference>
<keyword evidence="4 6" id="KW-0862">Zinc</keyword>
<dbReference type="Proteomes" id="UP001530315">
    <property type="component" value="Unassembled WGS sequence"/>
</dbReference>
<dbReference type="InterPro" id="IPR051156">
    <property type="entry name" value="Mito/Outer_Membr_Metalloprot"/>
</dbReference>
<dbReference type="GO" id="GO:0046872">
    <property type="term" value="F:metal ion binding"/>
    <property type="evidence" value="ECO:0007669"/>
    <property type="project" value="UniProtKB-KW"/>
</dbReference>
<dbReference type="PANTHER" id="PTHR22726">
    <property type="entry name" value="METALLOENDOPEPTIDASE OMA1"/>
    <property type="match status" value="1"/>
</dbReference>
<dbReference type="Pfam" id="PF01435">
    <property type="entry name" value="Peptidase_M48"/>
    <property type="match status" value="1"/>
</dbReference>
<evidence type="ECO:0000313" key="9">
    <source>
        <dbReference type="EMBL" id="KAL3774280.1"/>
    </source>
</evidence>
<keyword evidence="5 6" id="KW-0482">Metalloprotease</keyword>
<dbReference type="EMBL" id="JALLAZ020001478">
    <property type="protein sequence ID" value="KAL3774280.1"/>
    <property type="molecule type" value="Genomic_DNA"/>
</dbReference>
<comment type="caution">
    <text evidence="9">The sequence shown here is derived from an EMBL/GenBank/DDBJ whole genome shotgun (WGS) entry which is preliminary data.</text>
</comment>
<dbReference type="PANTHER" id="PTHR22726:SF1">
    <property type="entry name" value="METALLOENDOPEPTIDASE OMA1, MITOCHONDRIAL"/>
    <property type="match status" value="1"/>
</dbReference>
<evidence type="ECO:0000256" key="6">
    <source>
        <dbReference type="RuleBase" id="RU003983"/>
    </source>
</evidence>
<feature type="region of interest" description="Disordered" evidence="7">
    <location>
        <begin position="26"/>
        <end position="55"/>
    </location>
</feature>
<proteinExistence type="inferred from homology"/>
<keyword evidence="10" id="KW-1185">Reference proteome</keyword>